<dbReference type="InterPro" id="IPR011006">
    <property type="entry name" value="CheY-like_superfamily"/>
</dbReference>
<reference evidence="3 4" key="1">
    <citation type="submission" date="2021-01" db="EMBL/GenBank/DDBJ databases">
        <title>Chryseolinea sp. Jin1 Genome sequencing and assembly.</title>
        <authorList>
            <person name="Kim I."/>
        </authorList>
    </citation>
    <scope>NUCLEOTIDE SEQUENCE [LARGE SCALE GENOMIC DNA]</scope>
    <source>
        <strain evidence="3 4">Jin1</strain>
    </source>
</reference>
<evidence type="ECO:0000256" key="1">
    <source>
        <dbReference type="PROSITE-ProRule" id="PRU00169"/>
    </source>
</evidence>
<protein>
    <submittedName>
        <fullName evidence="3">Response regulator</fullName>
    </submittedName>
</protein>
<dbReference type="SUPFAM" id="SSF52172">
    <property type="entry name" value="CheY-like"/>
    <property type="match status" value="1"/>
</dbReference>
<dbReference type="Pfam" id="PF00072">
    <property type="entry name" value="Response_reg"/>
    <property type="match status" value="1"/>
</dbReference>
<keyword evidence="1" id="KW-0597">Phosphoprotein</keyword>
<dbReference type="PANTHER" id="PTHR44520">
    <property type="entry name" value="RESPONSE REGULATOR RCP1-RELATED"/>
    <property type="match status" value="1"/>
</dbReference>
<dbReference type="Proteomes" id="UP000613030">
    <property type="component" value="Unassembled WGS sequence"/>
</dbReference>
<accession>A0ABS1L2B5</accession>
<dbReference type="EMBL" id="JAERRB010000020">
    <property type="protein sequence ID" value="MBL0745848.1"/>
    <property type="molecule type" value="Genomic_DNA"/>
</dbReference>
<dbReference type="PANTHER" id="PTHR44520:SF2">
    <property type="entry name" value="RESPONSE REGULATOR RCP1"/>
    <property type="match status" value="1"/>
</dbReference>
<feature type="modified residue" description="4-aspartylphosphate" evidence="1">
    <location>
        <position position="62"/>
    </location>
</feature>
<sequence length="135" mass="15376">MMRKTAPILIVDDDVEDHVILEDYFSDLGLKHYLQFASDGKTALELLEGLADNELPEIIVLDLNMPILNGTQTLLELKRSLRYKEIPVIIYSTSENDNEKSKCLSFGALDYVVKPSDYESGMKTVQYLRSLVKNF</sequence>
<organism evidence="3 4">
    <name type="scientific">Chryseolinea lacunae</name>
    <dbReference type="NCBI Taxonomy" id="2801331"/>
    <lineage>
        <taxon>Bacteria</taxon>
        <taxon>Pseudomonadati</taxon>
        <taxon>Bacteroidota</taxon>
        <taxon>Cytophagia</taxon>
        <taxon>Cytophagales</taxon>
        <taxon>Fulvivirgaceae</taxon>
        <taxon>Chryseolinea</taxon>
    </lineage>
</organism>
<dbReference type="RefSeq" id="WP_202016514.1">
    <property type="nucleotide sequence ID" value="NZ_JAERRB010000020.1"/>
</dbReference>
<dbReference type="SMART" id="SM00448">
    <property type="entry name" value="REC"/>
    <property type="match status" value="1"/>
</dbReference>
<name>A0ABS1L2B5_9BACT</name>
<dbReference type="InterPro" id="IPR001789">
    <property type="entry name" value="Sig_transdc_resp-reg_receiver"/>
</dbReference>
<evidence type="ECO:0000313" key="3">
    <source>
        <dbReference type="EMBL" id="MBL0745848.1"/>
    </source>
</evidence>
<dbReference type="PROSITE" id="PS50110">
    <property type="entry name" value="RESPONSE_REGULATORY"/>
    <property type="match status" value="1"/>
</dbReference>
<keyword evidence="4" id="KW-1185">Reference proteome</keyword>
<feature type="domain" description="Response regulatory" evidence="2">
    <location>
        <begin position="7"/>
        <end position="129"/>
    </location>
</feature>
<dbReference type="Gene3D" id="3.40.50.2300">
    <property type="match status" value="1"/>
</dbReference>
<evidence type="ECO:0000259" key="2">
    <source>
        <dbReference type="PROSITE" id="PS50110"/>
    </source>
</evidence>
<comment type="caution">
    <text evidence="3">The sequence shown here is derived from an EMBL/GenBank/DDBJ whole genome shotgun (WGS) entry which is preliminary data.</text>
</comment>
<evidence type="ECO:0000313" key="4">
    <source>
        <dbReference type="Proteomes" id="UP000613030"/>
    </source>
</evidence>
<dbReference type="InterPro" id="IPR052893">
    <property type="entry name" value="TCS_response_regulator"/>
</dbReference>
<gene>
    <name evidence="3" type="ORF">JI741_31730</name>
</gene>
<proteinExistence type="predicted"/>